<proteinExistence type="predicted"/>
<protein>
    <submittedName>
        <fullName evidence="1">Uncharacterized protein</fullName>
    </submittedName>
</protein>
<reference evidence="1" key="2">
    <citation type="submission" date="2021-04" db="EMBL/GenBank/DDBJ databases">
        <authorList>
            <person name="Gilroy R."/>
        </authorList>
    </citation>
    <scope>NUCLEOTIDE SEQUENCE</scope>
    <source>
        <strain evidence="1">ChiBcec1-1093</strain>
    </source>
</reference>
<organism evidence="1 2">
    <name type="scientific">Candidatus Lachnoclostridium stercorigallinarum</name>
    <dbReference type="NCBI Taxonomy" id="2838634"/>
    <lineage>
        <taxon>Bacteria</taxon>
        <taxon>Bacillati</taxon>
        <taxon>Bacillota</taxon>
        <taxon>Clostridia</taxon>
        <taxon>Lachnospirales</taxon>
        <taxon>Lachnospiraceae</taxon>
    </lineage>
</organism>
<gene>
    <name evidence="1" type="ORF">IAA17_05940</name>
</gene>
<accession>A0A9D2K5F8</accession>
<evidence type="ECO:0000313" key="2">
    <source>
        <dbReference type="Proteomes" id="UP000824101"/>
    </source>
</evidence>
<dbReference type="EMBL" id="DXBC01000091">
    <property type="protein sequence ID" value="HIZ79311.1"/>
    <property type="molecule type" value="Genomic_DNA"/>
</dbReference>
<dbReference type="Proteomes" id="UP000824101">
    <property type="component" value="Unassembled WGS sequence"/>
</dbReference>
<evidence type="ECO:0000313" key="1">
    <source>
        <dbReference type="EMBL" id="HIZ79311.1"/>
    </source>
</evidence>
<dbReference type="AlphaFoldDB" id="A0A9D2K5F8"/>
<comment type="caution">
    <text evidence="1">The sequence shown here is derived from an EMBL/GenBank/DDBJ whole genome shotgun (WGS) entry which is preliminary data.</text>
</comment>
<reference evidence="1" key="1">
    <citation type="journal article" date="2021" name="PeerJ">
        <title>Extensive microbial diversity within the chicken gut microbiome revealed by metagenomics and culture.</title>
        <authorList>
            <person name="Gilroy R."/>
            <person name="Ravi A."/>
            <person name="Getino M."/>
            <person name="Pursley I."/>
            <person name="Horton D.L."/>
            <person name="Alikhan N.F."/>
            <person name="Baker D."/>
            <person name="Gharbi K."/>
            <person name="Hall N."/>
            <person name="Watson M."/>
            <person name="Adriaenssens E.M."/>
            <person name="Foster-Nyarko E."/>
            <person name="Jarju S."/>
            <person name="Secka A."/>
            <person name="Antonio M."/>
            <person name="Oren A."/>
            <person name="Chaudhuri R.R."/>
            <person name="La Ragione R."/>
            <person name="Hildebrand F."/>
            <person name="Pallen M.J."/>
        </authorList>
    </citation>
    <scope>NUCLEOTIDE SEQUENCE</scope>
    <source>
        <strain evidence="1">ChiBcec1-1093</strain>
    </source>
</reference>
<name>A0A9D2K5F8_9FIRM</name>
<sequence>MREIHFWRAGRALVCEIPRLSAAEREVAEETARHTKNTWQKNRDFQEILKNTVQGKLAEVVFEACLEQVTDTCLAVYDQFRADGMKRHAPVDALIFKKETAEAVRLDCERRLAKEAADSEFGTVSVGLREYLSSRGAVTVEIKSSALKGADFDGVGDLKHRTPRDFSVIAENILKRDFFIYPHFLRSSGEISSFYQYAEYVRTTRGDQFPSGNRSFLHRLMEVEYDNACDVYTRLYFDYGSGHVYIPGYISREDFFVRPRIGKMPGAKSGQAVYCMRSIGDGFPVEEIDGDRRLWNHDRQGAYARLFGGRAELCPCCGGKLQICASRNRQQYFYHCFGCGKNFSADL</sequence>